<accession>A0A1M5NTV3</accession>
<gene>
    <name evidence="6" type="ORF">SAMN05444003_1590</name>
</gene>
<dbReference type="EMBL" id="FQXB01000001">
    <property type="protein sequence ID" value="SHG92917.1"/>
    <property type="molecule type" value="Genomic_DNA"/>
</dbReference>
<name>A0A1M5NTV3_9RHOB</name>
<keyword evidence="7" id="KW-1185">Reference proteome</keyword>
<proteinExistence type="inferred from homology"/>
<evidence type="ECO:0000259" key="5">
    <source>
        <dbReference type="PROSITE" id="PS51891"/>
    </source>
</evidence>
<dbReference type="InterPro" id="IPR011057">
    <property type="entry name" value="Mss4-like_sf"/>
</dbReference>
<dbReference type="Gene3D" id="3.90.1590.10">
    <property type="entry name" value="glutathione-dependent formaldehyde- activating enzyme (gfa)"/>
    <property type="match status" value="1"/>
</dbReference>
<dbReference type="PROSITE" id="PS51891">
    <property type="entry name" value="CENP_V_GFA"/>
    <property type="match status" value="1"/>
</dbReference>
<protein>
    <submittedName>
        <fullName evidence="6">Uncharacterized conserved protein</fullName>
    </submittedName>
</protein>
<dbReference type="RefSeq" id="WP_278246397.1">
    <property type="nucleotide sequence ID" value="NZ_FQXB01000001.1"/>
</dbReference>
<dbReference type="Pfam" id="PF04828">
    <property type="entry name" value="GFA"/>
    <property type="match status" value="1"/>
</dbReference>
<evidence type="ECO:0000313" key="6">
    <source>
        <dbReference type="EMBL" id="SHG92917.1"/>
    </source>
</evidence>
<feature type="domain" description="CENP-V/GFA" evidence="5">
    <location>
        <begin position="3"/>
        <end position="110"/>
    </location>
</feature>
<evidence type="ECO:0000256" key="2">
    <source>
        <dbReference type="ARBA" id="ARBA00022723"/>
    </source>
</evidence>
<dbReference type="PANTHER" id="PTHR33337">
    <property type="entry name" value="GFA DOMAIN-CONTAINING PROTEIN"/>
    <property type="match status" value="1"/>
</dbReference>
<sequence length="134" mass="14559">MEITGQCYCGKTRISAKNPLSVVLCHCGDCRRASGAPVAAFVAFDEADLTVNSGNLQNVEVNTGVLREFCGYCGSPITGRYDYLHGTVYVSLGLLDQADALEPTLHAHHDNRLQWLHLSDDVERHGTSARDALP</sequence>
<evidence type="ECO:0000256" key="1">
    <source>
        <dbReference type="ARBA" id="ARBA00005495"/>
    </source>
</evidence>
<dbReference type="Proteomes" id="UP000184074">
    <property type="component" value="Unassembled WGS sequence"/>
</dbReference>
<dbReference type="InterPro" id="IPR006913">
    <property type="entry name" value="CENP-V/GFA"/>
</dbReference>
<evidence type="ECO:0000256" key="3">
    <source>
        <dbReference type="ARBA" id="ARBA00022833"/>
    </source>
</evidence>
<keyword evidence="3" id="KW-0862">Zinc</keyword>
<keyword evidence="4" id="KW-0456">Lyase</keyword>
<dbReference type="GO" id="GO:0046872">
    <property type="term" value="F:metal ion binding"/>
    <property type="evidence" value="ECO:0007669"/>
    <property type="project" value="UniProtKB-KW"/>
</dbReference>
<keyword evidence="2" id="KW-0479">Metal-binding</keyword>
<evidence type="ECO:0000256" key="4">
    <source>
        <dbReference type="ARBA" id="ARBA00023239"/>
    </source>
</evidence>
<dbReference type="GO" id="GO:0016846">
    <property type="term" value="F:carbon-sulfur lyase activity"/>
    <property type="evidence" value="ECO:0007669"/>
    <property type="project" value="InterPro"/>
</dbReference>
<comment type="similarity">
    <text evidence="1">Belongs to the Gfa family.</text>
</comment>
<evidence type="ECO:0000313" key="7">
    <source>
        <dbReference type="Proteomes" id="UP000184074"/>
    </source>
</evidence>
<dbReference type="AlphaFoldDB" id="A0A1M5NTV3"/>
<dbReference type="SUPFAM" id="SSF51316">
    <property type="entry name" value="Mss4-like"/>
    <property type="match status" value="1"/>
</dbReference>
<reference evidence="6 7" key="1">
    <citation type="submission" date="2016-11" db="EMBL/GenBank/DDBJ databases">
        <authorList>
            <person name="Jaros S."/>
            <person name="Januszkiewicz K."/>
            <person name="Wedrychowicz H."/>
        </authorList>
    </citation>
    <scope>NUCLEOTIDE SEQUENCE [LARGE SCALE GENOMIC DNA]</scope>
    <source>
        <strain evidence="6 7">DSM 28715</strain>
    </source>
</reference>
<dbReference type="PANTHER" id="PTHR33337:SF40">
    <property type="entry name" value="CENP-V_GFA DOMAIN-CONTAINING PROTEIN-RELATED"/>
    <property type="match status" value="1"/>
</dbReference>
<organism evidence="6 7">
    <name type="scientific">Cognatiyoonia sediminum</name>
    <dbReference type="NCBI Taxonomy" id="1508389"/>
    <lineage>
        <taxon>Bacteria</taxon>
        <taxon>Pseudomonadati</taxon>
        <taxon>Pseudomonadota</taxon>
        <taxon>Alphaproteobacteria</taxon>
        <taxon>Rhodobacterales</taxon>
        <taxon>Paracoccaceae</taxon>
        <taxon>Cognatiyoonia</taxon>
    </lineage>
</organism>
<dbReference type="STRING" id="1508389.SAMN05444003_1590"/>